<accession>A0A844ZAD7</accession>
<protein>
    <submittedName>
        <fullName evidence="2">Uncharacterized protein</fullName>
    </submittedName>
</protein>
<comment type="caution">
    <text evidence="2">The sequence shown here is derived from an EMBL/GenBank/DDBJ whole genome shotgun (WGS) entry which is preliminary data.</text>
</comment>
<proteinExistence type="predicted"/>
<keyword evidence="3" id="KW-1185">Reference proteome</keyword>
<organism evidence="2 3">
    <name type="scientific">Parapontixanthobacter aurantiacus</name>
    <dbReference type="NCBI Taxonomy" id="1463599"/>
    <lineage>
        <taxon>Bacteria</taxon>
        <taxon>Pseudomonadati</taxon>
        <taxon>Pseudomonadota</taxon>
        <taxon>Alphaproteobacteria</taxon>
        <taxon>Sphingomonadales</taxon>
        <taxon>Erythrobacteraceae</taxon>
        <taxon>Parapontixanthobacter</taxon>
    </lineage>
</organism>
<dbReference type="EMBL" id="WTYW01000001">
    <property type="protein sequence ID" value="MXO85531.1"/>
    <property type="molecule type" value="Genomic_DNA"/>
</dbReference>
<reference evidence="2 3" key="1">
    <citation type="submission" date="2019-12" db="EMBL/GenBank/DDBJ databases">
        <title>Genomic-based taxomic classification of the family Erythrobacteraceae.</title>
        <authorList>
            <person name="Xu L."/>
        </authorList>
    </citation>
    <scope>NUCLEOTIDE SEQUENCE [LARGE SCALE GENOMIC DNA]</scope>
    <source>
        <strain evidence="2 3">MCCC 1A09962</strain>
    </source>
</reference>
<evidence type="ECO:0000313" key="3">
    <source>
        <dbReference type="Proteomes" id="UP000433104"/>
    </source>
</evidence>
<evidence type="ECO:0000256" key="1">
    <source>
        <dbReference type="SAM" id="MobiDB-lite"/>
    </source>
</evidence>
<gene>
    <name evidence="2" type="ORF">GRI38_05755</name>
</gene>
<feature type="region of interest" description="Disordered" evidence="1">
    <location>
        <begin position="25"/>
        <end position="45"/>
    </location>
</feature>
<sequence>MNIVVSLLAPIALLAPFPLDGLSGPGPYDSDAQTVSHGEADANEDKRLSRTVRKMPDWIEFAPAQRIEPARQVRIERRVIIRISPRPPAERQRLLRELPRSQPVANYVERKLDECLSTQGIIGVQPSGEHSLRLFLRDRRMINLRLAKSCPAQTFYSGFYVERHDDGKLCARRDLLHSRSGTKCSVAAMSELVPVTKR</sequence>
<dbReference type="AlphaFoldDB" id="A0A844ZAD7"/>
<evidence type="ECO:0000313" key="2">
    <source>
        <dbReference type="EMBL" id="MXO85531.1"/>
    </source>
</evidence>
<dbReference type="OrthoDB" id="7596012at2"/>
<dbReference type="Proteomes" id="UP000433104">
    <property type="component" value="Unassembled WGS sequence"/>
</dbReference>
<name>A0A844ZAD7_9SPHN</name>
<dbReference type="RefSeq" id="WP_160681930.1">
    <property type="nucleotide sequence ID" value="NZ_WTYW01000001.1"/>
</dbReference>